<comment type="caution">
    <text evidence="1">The sequence shown here is derived from an EMBL/GenBank/DDBJ whole genome shotgun (WGS) entry which is preliminary data.</text>
</comment>
<dbReference type="Proteomes" id="UP001277561">
    <property type="component" value="Unassembled WGS sequence"/>
</dbReference>
<keyword evidence="2" id="KW-1185">Reference proteome</keyword>
<organism evidence="1 2">
    <name type="scientific">Agrobacterium rosae</name>
    <dbReference type="NCBI Taxonomy" id="1972867"/>
    <lineage>
        <taxon>Bacteria</taxon>
        <taxon>Pseudomonadati</taxon>
        <taxon>Pseudomonadota</taxon>
        <taxon>Alphaproteobacteria</taxon>
        <taxon>Hyphomicrobiales</taxon>
        <taxon>Rhizobiaceae</taxon>
        <taxon>Rhizobium/Agrobacterium group</taxon>
        <taxon>Agrobacterium</taxon>
    </lineage>
</organism>
<name>A0ABU4W037_9HYPH</name>
<gene>
    <name evidence="1" type="ORF">RMS29_13360</name>
</gene>
<evidence type="ECO:0008006" key="3">
    <source>
        <dbReference type="Google" id="ProtNLM"/>
    </source>
</evidence>
<dbReference type="EMBL" id="JAVRAD010000005">
    <property type="protein sequence ID" value="MDX8330223.1"/>
    <property type="molecule type" value="Genomic_DNA"/>
</dbReference>
<accession>A0ABU4W037</accession>
<sequence length="228" mass="25168">MISIISSSITNQGCCCHLKIAFAVKITARFGGGGMRAITLLCSSFLFLTSLTLPVLAEPLPAPVNGVTFEEWASANGRIANEQDPKDVIAVLDIDERTFEQINLSFIEALKNADTAGDTMRAYGEAFGDPNRGRFSKTEKVQIEGKLATFDDYARLQGHMEASGELGITPQQVLDEHNLTPYEYAEESKRWMGRLVAEASKEHGADATAKWHEAIFAYKAEYLKKRDK</sequence>
<evidence type="ECO:0000313" key="2">
    <source>
        <dbReference type="Proteomes" id="UP001277561"/>
    </source>
</evidence>
<proteinExistence type="predicted"/>
<evidence type="ECO:0000313" key="1">
    <source>
        <dbReference type="EMBL" id="MDX8330223.1"/>
    </source>
</evidence>
<dbReference type="RefSeq" id="WP_146258700.1">
    <property type="nucleotide sequence ID" value="NZ_CP192764.1"/>
</dbReference>
<reference evidence="1" key="1">
    <citation type="journal article" date="2023" name="Phytobiomes J">
        <title>Deciphering the key players within the bacterial microbiota associated with aerial crown gall tumors on rhododendron: Insights into the gallobiome.</title>
        <authorList>
            <person name="Kuzmanovic N."/>
            <person name="Nesme J."/>
            <person name="Wolf J."/>
            <person name="Neumann-Schaal M."/>
            <person name="Petersen J."/>
            <person name="Fernandez-Gnecco G."/>
            <person name="Sproeer C."/>
            <person name="Bunk B."/>
            <person name="Overmann J."/>
            <person name="Sorensen S.J."/>
            <person name="Idczak E."/>
            <person name="Smalla K."/>
        </authorList>
    </citation>
    <scope>NUCLEOTIDE SEQUENCE [LARGE SCALE GENOMIC DNA]</scope>
    <source>
        <strain evidence="1">Rho-14.1</strain>
    </source>
</reference>
<protein>
    <recommendedName>
        <fullName evidence="3">DUF2059 domain-containing protein</fullName>
    </recommendedName>
</protein>
<dbReference type="GeneID" id="86881698"/>